<name>A0A381W8Q3_9ZZZZ</name>
<gene>
    <name evidence="1" type="ORF">METZ01_LOCUS101729</name>
</gene>
<accession>A0A381W8Q3</accession>
<dbReference type="EMBL" id="UINC01011038">
    <property type="protein sequence ID" value="SVA48875.1"/>
    <property type="molecule type" value="Genomic_DNA"/>
</dbReference>
<protein>
    <submittedName>
        <fullName evidence="1">Uncharacterized protein</fullName>
    </submittedName>
</protein>
<dbReference type="AlphaFoldDB" id="A0A381W8Q3"/>
<proteinExistence type="predicted"/>
<sequence length="129" mass="14614">MGDRGNIEIRQPREGVSPIFFYTHWRGSYVNEILADALVKAKEGGRLNDYTYCSRIIFQEMIDGDNGTTGFGISVGSVDDNEYDIPLVFWHADTGLTINLVGQDYTPQEWIDFYAGKIRPIVKMRVVTS</sequence>
<reference evidence="1" key="1">
    <citation type="submission" date="2018-05" db="EMBL/GenBank/DDBJ databases">
        <authorList>
            <person name="Lanie J.A."/>
            <person name="Ng W.-L."/>
            <person name="Kazmierczak K.M."/>
            <person name="Andrzejewski T.M."/>
            <person name="Davidsen T.M."/>
            <person name="Wayne K.J."/>
            <person name="Tettelin H."/>
            <person name="Glass J.I."/>
            <person name="Rusch D."/>
            <person name="Podicherti R."/>
            <person name="Tsui H.-C.T."/>
            <person name="Winkler M.E."/>
        </authorList>
    </citation>
    <scope>NUCLEOTIDE SEQUENCE</scope>
</reference>
<organism evidence="1">
    <name type="scientific">marine metagenome</name>
    <dbReference type="NCBI Taxonomy" id="408172"/>
    <lineage>
        <taxon>unclassified sequences</taxon>
        <taxon>metagenomes</taxon>
        <taxon>ecological metagenomes</taxon>
    </lineage>
</organism>
<evidence type="ECO:0000313" key="1">
    <source>
        <dbReference type="EMBL" id="SVA48875.1"/>
    </source>
</evidence>